<evidence type="ECO:0000313" key="3">
    <source>
        <dbReference type="Proteomes" id="UP000221011"/>
    </source>
</evidence>
<sequence length="231" mass="25561">MARQQAWRTALSVGAWTAAVVAGVALVGVASLAVSGWLIRGVEATNGDRRTAEERSSLGDYFGGVSAVFSGLALLLLVATLLFQQRELRMQRLELSLQRAELIASRDELHRSAEADLRTLHVQLTQMVMDDPSLAAVWNDFRGEPDSALRQNLFANLTFNHYVLAYSWGSFSEDDLIAHAENLLDSSTFRRYWNATRAHKAQLSPDSPEGRVFQLFDQAFADRLQAPPASP</sequence>
<keyword evidence="1" id="KW-1133">Transmembrane helix</keyword>
<proteinExistence type="predicted"/>
<dbReference type="Pfam" id="PF19560">
    <property type="entry name" value="DUF6082"/>
    <property type="match status" value="1"/>
</dbReference>
<keyword evidence="1" id="KW-0812">Transmembrane</keyword>
<name>A0A291QHR8_9ACTN</name>
<reference evidence="2 3" key="1">
    <citation type="submission" date="2017-08" db="EMBL/GenBank/DDBJ databases">
        <title>Complete Genome Sequence of Streptomyces formicae KY5, the formicamycin producer.</title>
        <authorList>
            <person name="Holmes N.A."/>
            <person name="Devine R."/>
            <person name="Qin Z."/>
            <person name="Seipke R.F."/>
            <person name="Wilkinson B."/>
            <person name="Hutchings M.I."/>
        </authorList>
    </citation>
    <scope>NUCLEOTIDE SEQUENCE [LARGE SCALE GENOMIC DNA]</scope>
    <source>
        <strain evidence="2 3">KY5</strain>
    </source>
</reference>
<keyword evidence="3" id="KW-1185">Reference proteome</keyword>
<dbReference type="EMBL" id="CP022685">
    <property type="protein sequence ID" value="ATL30985.1"/>
    <property type="molecule type" value="Genomic_DNA"/>
</dbReference>
<feature type="transmembrane region" description="Helical" evidence="1">
    <location>
        <begin position="12"/>
        <end position="39"/>
    </location>
</feature>
<dbReference type="InterPro" id="IPR045728">
    <property type="entry name" value="DUF6082"/>
</dbReference>
<evidence type="ECO:0000256" key="1">
    <source>
        <dbReference type="SAM" id="Phobius"/>
    </source>
</evidence>
<gene>
    <name evidence="2" type="ORF">KY5_5967c</name>
</gene>
<accession>A0A291QHR8</accession>
<dbReference type="RefSeq" id="WP_234362918.1">
    <property type="nucleotide sequence ID" value="NZ_CP022685.1"/>
</dbReference>
<dbReference type="AlphaFoldDB" id="A0A291QHR8"/>
<feature type="transmembrane region" description="Helical" evidence="1">
    <location>
        <begin position="61"/>
        <end position="83"/>
    </location>
</feature>
<keyword evidence="1" id="KW-0472">Membrane</keyword>
<evidence type="ECO:0008006" key="4">
    <source>
        <dbReference type="Google" id="ProtNLM"/>
    </source>
</evidence>
<dbReference type="Proteomes" id="UP000221011">
    <property type="component" value="Chromosome"/>
</dbReference>
<dbReference type="KEGG" id="sfk:KY5_5967c"/>
<protein>
    <recommendedName>
        <fullName evidence="4">Secreted protein</fullName>
    </recommendedName>
</protein>
<evidence type="ECO:0000313" key="2">
    <source>
        <dbReference type="EMBL" id="ATL30985.1"/>
    </source>
</evidence>
<organism evidence="2 3">
    <name type="scientific">Streptomyces formicae</name>
    <dbReference type="NCBI Taxonomy" id="1616117"/>
    <lineage>
        <taxon>Bacteria</taxon>
        <taxon>Bacillati</taxon>
        <taxon>Actinomycetota</taxon>
        <taxon>Actinomycetes</taxon>
        <taxon>Kitasatosporales</taxon>
        <taxon>Streptomycetaceae</taxon>
        <taxon>Streptomyces</taxon>
    </lineage>
</organism>